<dbReference type="InterPro" id="IPR030678">
    <property type="entry name" value="Peptide/Ni-bd"/>
</dbReference>
<feature type="signal peptide" evidence="7">
    <location>
        <begin position="1"/>
        <end position="22"/>
    </location>
</feature>
<evidence type="ECO:0000256" key="7">
    <source>
        <dbReference type="SAM" id="SignalP"/>
    </source>
</evidence>
<feature type="compositionally biased region" description="Low complexity" evidence="5">
    <location>
        <begin position="40"/>
        <end position="60"/>
    </location>
</feature>
<evidence type="ECO:0000256" key="1">
    <source>
        <dbReference type="ARBA" id="ARBA00004196"/>
    </source>
</evidence>
<dbReference type="PANTHER" id="PTHR30290">
    <property type="entry name" value="PERIPLASMIC BINDING COMPONENT OF ABC TRANSPORTER"/>
    <property type="match status" value="1"/>
</dbReference>
<dbReference type="Pfam" id="PF00496">
    <property type="entry name" value="SBP_bac_5"/>
    <property type="match status" value="1"/>
</dbReference>
<accession>A0ABP8B763</accession>
<gene>
    <name evidence="9" type="ORF">GCM10022252_50910</name>
</gene>
<keyword evidence="10" id="KW-1185">Reference proteome</keyword>
<evidence type="ECO:0000313" key="10">
    <source>
        <dbReference type="Proteomes" id="UP001501251"/>
    </source>
</evidence>
<comment type="subcellular location">
    <subcellularLocation>
        <location evidence="1">Cell envelope</location>
    </subcellularLocation>
</comment>
<comment type="caution">
    <text evidence="9">The sequence shown here is derived from an EMBL/GenBank/DDBJ whole genome shotgun (WGS) entry which is preliminary data.</text>
</comment>
<dbReference type="Gene3D" id="3.10.105.10">
    <property type="entry name" value="Dipeptide-binding Protein, Domain 3"/>
    <property type="match status" value="1"/>
</dbReference>
<comment type="similarity">
    <text evidence="2">Belongs to the bacterial solute-binding protein 5 family.</text>
</comment>
<keyword evidence="6" id="KW-0472">Membrane</keyword>
<dbReference type="InterPro" id="IPR000914">
    <property type="entry name" value="SBP_5_dom"/>
</dbReference>
<dbReference type="CDD" id="cd00995">
    <property type="entry name" value="PBP2_NikA_DppA_OppA_like"/>
    <property type="match status" value="1"/>
</dbReference>
<keyword evidence="6" id="KW-0812">Transmembrane</keyword>
<evidence type="ECO:0000313" key="9">
    <source>
        <dbReference type="EMBL" id="GAA4199327.1"/>
    </source>
</evidence>
<evidence type="ECO:0000256" key="4">
    <source>
        <dbReference type="ARBA" id="ARBA00022729"/>
    </source>
</evidence>
<protein>
    <submittedName>
        <fullName evidence="9">ABC transporter substrate-binding protein</fullName>
    </submittedName>
</protein>
<organism evidence="9 10">
    <name type="scientific">Streptosporangium oxazolinicum</name>
    <dbReference type="NCBI Taxonomy" id="909287"/>
    <lineage>
        <taxon>Bacteria</taxon>
        <taxon>Bacillati</taxon>
        <taxon>Actinomycetota</taxon>
        <taxon>Actinomycetes</taxon>
        <taxon>Streptosporangiales</taxon>
        <taxon>Streptosporangiaceae</taxon>
        <taxon>Streptosporangium</taxon>
    </lineage>
</organism>
<proteinExistence type="inferred from homology"/>
<feature type="region of interest" description="Disordered" evidence="5">
    <location>
        <begin position="30"/>
        <end position="60"/>
    </location>
</feature>
<feature type="transmembrane region" description="Helical" evidence="6">
    <location>
        <begin position="604"/>
        <end position="624"/>
    </location>
</feature>
<dbReference type="Gene3D" id="3.40.190.10">
    <property type="entry name" value="Periplasmic binding protein-like II"/>
    <property type="match status" value="1"/>
</dbReference>
<keyword evidence="4 7" id="KW-0732">Signal</keyword>
<evidence type="ECO:0000256" key="6">
    <source>
        <dbReference type="SAM" id="Phobius"/>
    </source>
</evidence>
<feature type="chain" id="PRO_5046652394" evidence="7">
    <location>
        <begin position="23"/>
        <end position="635"/>
    </location>
</feature>
<dbReference type="PANTHER" id="PTHR30290:SF10">
    <property type="entry name" value="PERIPLASMIC OLIGOPEPTIDE-BINDING PROTEIN-RELATED"/>
    <property type="match status" value="1"/>
</dbReference>
<keyword evidence="6" id="KW-1133">Transmembrane helix</keyword>
<dbReference type="SUPFAM" id="SSF53850">
    <property type="entry name" value="Periplasmic binding protein-like II"/>
    <property type="match status" value="1"/>
</dbReference>
<name>A0ABP8B763_9ACTN</name>
<evidence type="ECO:0000259" key="8">
    <source>
        <dbReference type="Pfam" id="PF00496"/>
    </source>
</evidence>
<dbReference type="PIRSF" id="PIRSF002741">
    <property type="entry name" value="MppA"/>
    <property type="match status" value="1"/>
</dbReference>
<keyword evidence="3" id="KW-0813">Transport</keyword>
<dbReference type="Proteomes" id="UP001501251">
    <property type="component" value="Unassembled WGS sequence"/>
</dbReference>
<reference evidence="10" key="1">
    <citation type="journal article" date="2019" name="Int. J. Syst. Evol. Microbiol.">
        <title>The Global Catalogue of Microorganisms (GCM) 10K type strain sequencing project: providing services to taxonomists for standard genome sequencing and annotation.</title>
        <authorList>
            <consortium name="The Broad Institute Genomics Platform"/>
            <consortium name="The Broad Institute Genome Sequencing Center for Infectious Disease"/>
            <person name="Wu L."/>
            <person name="Ma J."/>
        </authorList>
    </citation>
    <scope>NUCLEOTIDE SEQUENCE [LARGE SCALE GENOMIC DNA]</scope>
    <source>
        <strain evidence="10">JCM 17388</strain>
    </source>
</reference>
<evidence type="ECO:0000256" key="5">
    <source>
        <dbReference type="SAM" id="MobiDB-lite"/>
    </source>
</evidence>
<sequence length="635" mass="68992">MLRTGARLLALSLGLSMAWVTAALPGAHASPSGGSGVSGAPGALAHPAHPALRASAARAPQPEKRIVRLGATQSMDSMNPFLAVRLISTSIHRWTHGYLTVSDPKTLKPSPDLAESWKTSPDKLTWTFTIRAGATWSDGRPVTAGDAAWTFNKIMTDDAAKTANGPAVENFDTVTAPDDRTLVIKTKKPQASMLELPIPIVPKHVWEGVPDIGTFENETYPAVGSGPYVAVEHSKNNYVKLRANPSYWRGAPKIDELHVIFYENPEAANAGLKKGDVDWIGRLAPPQFQALAGDPNLVQWNTPGRRASYLQFNPGAETADGEPIGDGHPALKDARVRRAIHHAIDKKTLVEQVQNGLAVPADGSIIPPMYKEFFWRAEGDKAVTFDPAEANRLLDEAGYARGADGIRTMPGGGRALEMRFSIHTEDPVEDKLAQFLTGWLRDVGIRITTRKLDSNKFTEETGGTALYDIAISGWSVNPDPEEVLATHLCSRRPTASGEGGGTESFFCDDEFERLYQAQLAELDRAKRVDLIKRMQERLYTEAPVVALYYPNNLEVYRKDRIASITPIPEDKGILYGGSGYWPVYSLRAVERPAAPAGDDSGNGVILAVVAVVVVLAGAGIFLLVRRRRATADDRE</sequence>
<evidence type="ECO:0000256" key="2">
    <source>
        <dbReference type="ARBA" id="ARBA00005695"/>
    </source>
</evidence>
<feature type="domain" description="Solute-binding protein family 5" evidence="8">
    <location>
        <begin position="108"/>
        <end position="488"/>
    </location>
</feature>
<dbReference type="InterPro" id="IPR039424">
    <property type="entry name" value="SBP_5"/>
</dbReference>
<dbReference type="EMBL" id="BAABAQ010000010">
    <property type="protein sequence ID" value="GAA4199327.1"/>
    <property type="molecule type" value="Genomic_DNA"/>
</dbReference>
<dbReference type="RefSeq" id="WP_344920560.1">
    <property type="nucleotide sequence ID" value="NZ_BAABAQ010000010.1"/>
</dbReference>
<evidence type="ECO:0000256" key="3">
    <source>
        <dbReference type="ARBA" id="ARBA00022448"/>
    </source>
</evidence>